<dbReference type="PANTHER" id="PTHR45685">
    <property type="entry name" value="HELICASE SRCAP-RELATED"/>
    <property type="match status" value="1"/>
</dbReference>
<dbReference type="Gene3D" id="3.40.50.10810">
    <property type="entry name" value="Tandem AAA-ATPase domain"/>
    <property type="match status" value="1"/>
</dbReference>
<comment type="domain">
    <text evidence="6">The DBINO region is involved in binding to DNA.</text>
</comment>
<dbReference type="GO" id="GO:0006338">
    <property type="term" value="P:chromatin remodeling"/>
    <property type="evidence" value="ECO:0007669"/>
    <property type="project" value="UniProtKB-UniRule"/>
</dbReference>
<dbReference type="GO" id="GO:0005524">
    <property type="term" value="F:ATP binding"/>
    <property type="evidence" value="ECO:0007669"/>
    <property type="project" value="UniProtKB-UniRule"/>
</dbReference>
<dbReference type="SUPFAM" id="SSF52540">
    <property type="entry name" value="P-loop containing nucleoside triphosphate hydrolases"/>
    <property type="match status" value="2"/>
</dbReference>
<dbReference type="PROSITE" id="PS51192">
    <property type="entry name" value="HELICASE_ATP_BIND_1"/>
    <property type="match status" value="1"/>
</dbReference>
<evidence type="ECO:0000256" key="4">
    <source>
        <dbReference type="ARBA" id="ARBA00023125"/>
    </source>
</evidence>
<sequence length="353" mass="40360">MHNWTQEFAKFLPAFRLVPYWGTPTERKVLRRFWSSTRSSNAESFDESGYINPGQAGTKDSQLHVVITSYQVVLQDAKFINKTAWSYIVLDEAHAIKSTSSLRWKILLSFKCRNRLLLTGTPIQNTMQELWALLHFIMPTLFDSHDEFANWFSRDIESQASVTARTGGGGAAGGGSIISSSGTGSLITSKLNENQLSRLHLILKPFMLRRTKTEVEHEISTKTEIMLYCPLSHRQQILYERLRSKIRLEDLSSIMSANGISDSFSSNLDNTNALSSSSSATAHLINLVMQLRKVCNHPDLWERRDVRFSCITGQMEPNSCRFYNSDIKYNAYNNNRNQYAMWRLPNLMYEDGM</sequence>
<keyword evidence="6" id="KW-0234">DNA repair</keyword>
<dbReference type="GO" id="GO:0042393">
    <property type="term" value="F:histone binding"/>
    <property type="evidence" value="ECO:0007669"/>
    <property type="project" value="TreeGrafter"/>
</dbReference>
<comment type="catalytic activity">
    <reaction evidence="6">
        <text>ATP + H2O = ADP + phosphate + H(+)</text>
        <dbReference type="Rhea" id="RHEA:13065"/>
        <dbReference type="ChEBI" id="CHEBI:15377"/>
        <dbReference type="ChEBI" id="CHEBI:15378"/>
        <dbReference type="ChEBI" id="CHEBI:30616"/>
        <dbReference type="ChEBI" id="CHEBI:43474"/>
        <dbReference type="ChEBI" id="CHEBI:456216"/>
    </reaction>
</comment>
<evidence type="ECO:0000256" key="1">
    <source>
        <dbReference type="ARBA" id="ARBA00004123"/>
    </source>
</evidence>
<dbReference type="InterPro" id="IPR050520">
    <property type="entry name" value="INO80/SWR1_helicase"/>
</dbReference>
<evidence type="ECO:0000256" key="6">
    <source>
        <dbReference type="RuleBase" id="RU368001"/>
    </source>
</evidence>
<comment type="function">
    <text evidence="6">ATPase component of the INO80 complex which remodels chromatin by shifting nucleosomes and is involved in DNA repair.</text>
</comment>
<keyword evidence="2" id="KW-0547">Nucleotide-binding</keyword>
<keyword evidence="9" id="KW-1185">Reference proteome</keyword>
<dbReference type="Proteomes" id="UP000269396">
    <property type="component" value="Unassembled WGS sequence"/>
</dbReference>
<keyword evidence="6" id="KW-0227">DNA damage</keyword>
<dbReference type="AlphaFoldDB" id="A0A3P7YDG4"/>
<dbReference type="GO" id="GO:0016887">
    <property type="term" value="F:ATP hydrolysis activity"/>
    <property type="evidence" value="ECO:0007669"/>
    <property type="project" value="TreeGrafter"/>
</dbReference>
<accession>A0A3P7YDG4</accession>
<evidence type="ECO:0000313" key="8">
    <source>
        <dbReference type="EMBL" id="VDO74909.1"/>
    </source>
</evidence>
<proteinExistence type="inferred from homology"/>
<dbReference type="InterPro" id="IPR038718">
    <property type="entry name" value="SNF2-like_sf"/>
</dbReference>
<keyword evidence="4 6" id="KW-0238">DNA-binding</keyword>
<dbReference type="InterPro" id="IPR027417">
    <property type="entry name" value="P-loop_NTPase"/>
</dbReference>
<keyword evidence="6" id="KW-0378">Hydrolase</keyword>
<dbReference type="PANTHER" id="PTHR45685:SF2">
    <property type="entry name" value="CHROMATIN-REMODELING ATPASE INO80"/>
    <property type="match status" value="1"/>
</dbReference>
<gene>
    <name evidence="8" type="ORF">SMTD_LOCUS1032</name>
</gene>
<dbReference type="Gene3D" id="3.40.50.300">
    <property type="entry name" value="P-loop containing nucleotide triphosphate hydrolases"/>
    <property type="match status" value="1"/>
</dbReference>
<name>A0A3P7YDG4_9TREM</name>
<comment type="similarity">
    <text evidence="6">Belongs to the SNF2/RAD54 helicase family.</text>
</comment>
<keyword evidence="5" id="KW-0539">Nucleus</keyword>
<evidence type="ECO:0000313" key="9">
    <source>
        <dbReference type="Proteomes" id="UP000269396"/>
    </source>
</evidence>
<evidence type="ECO:0000256" key="5">
    <source>
        <dbReference type="ARBA" id="ARBA00023242"/>
    </source>
</evidence>
<dbReference type="GO" id="GO:0031011">
    <property type="term" value="C:Ino80 complex"/>
    <property type="evidence" value="ECO:0007669"/>
    <property type="project" value="UniProtKB-UniRule"/>
</dbReference>
<comment type="subunit">
    <text evidence="6">Component of the INO80 chromatin-remodeling complex.</text>
</comment>
<reference evidence="8 9" key="1">
    <citation type="submission" date="2018-11" db="EMBL/GenBank/DDBJ databases">
        <authorList>
            <consortium name="Pathogen Informatics"/>
        </authorList>
    </citation>
    <scope>NUCLEOTIDE SEQUENCE [LARGE SCALE GENOMIC DNA]</scope>
    <source>
        <strain>Denwood</strain>
        <strain evidence="9">Zambia</strain>
    </source>
</reference>
<comment type="subcellular location">
    <subcellularLocation>
        <location evidence="1 6">Nucleus</location>
    </subcellularLocation>
</comment>
<dbReference type="GO" id="GO:0006281">
    <property type="term" value="P:DNA repair"/>
    <property type="evidence" value="ECO:0007669"/>
    <property type="project" value="UniProtKB-UniRule"/>
</dbReference>
<evidence type="ECO:0000259" key="7">
    <source>
        <dbReference type="PROSITE" id="PS51192"/>
    </source>
</evidence>
<keyword evidence="3 6" id="KW-0067">ATP-binding</keyword>
<dbReference type="EC" id="3.6.4.-" evidence="6"/>
<dbReference type="Pfam" id="PF00176">
    <property type="entry name" value="SNF2-rel_dom"/>
    <property type="match status" value="1"/>
</dbReference>
<evidence type="ECO:0000256" key="3">
    <source>
        <dbReference type="ARBA" id="ARBA00022840"/>
    </source>
</evidence>
<organism evidence="8 9">
    <name type="scientific">Schistosoma mattheei</name>
    <dbReference type="NCBI Taxonomy" id="31246"/>
    <lineage>
        <taxon>Eukaryota</taxon>
        <taxon>Metazoa</taxon>
        <taxon>Spiralia</taxon>
        <taxon>Lophotrochozoa</taxon>
        <taxon>Platyhelminthes</taxon>
        <taxon>Trematoda</taxon>
        <taxon>Digenea</taxon>
        <taxon>Strigeidida</taxon>
        <taxon>Schistosomatoidea</taxon>
        <taxon>Schistosomatidae</taxon>
        <taxon>Schistosoma</taxon>
    </lineage>
</organism>
<dbReference type="InterPro" id="IPR000330">
    <property type="entry name" value="SNF2_N"/>
</dbReference>
<protein>
    <recommendedName>
        <fullName evidence="6">Chromatin-remodeling ATPase INO80</fullName>
        <ecNumber evidence="6">3.6.4.-</ecNumber>
    </recommendedName>
</protein>
<dbReference type="EMBL" id="UZAL01001059">
    <property type="protein sequence ID" value="VDO74909.1"/>
    <property type="molecule type" value="Genomic_DNA"/>
</dbReference>
<dbReference type="GO" id="GO:0003677">
    <property type="term" value="F:DNA binding"/>
    <property type="evidence" value="ECO:0007669"/>
    <property type="project" value="UniProtKB-UniRule"/>
</dbReference>
<evidence type="ECO:0000256" key="2">
    <source>
        <dbReference type="ARBA" id="ARBA00022741"/>
    </source>
</evidence>
<feature type="domain" description="Helicase ATP-binding" evidence="7">
    <location>
        <begin position="1"/>
        <end position="140"/>
    </location>
</feature>
<dbReference type="InterPro" id="IPR014001">
    <property type="entry name" value="Helicase_ATP-bd"/>
</dbReference>